<keyword evidence="9" id="KW-0156">Chromatin regulator</keyword>
<dbReference type="InterPro" id="IPR023696">
    <property type="entry name" value="Ureohydrolase_dom_sf"/>
</dbReference>
<dbReference type="Proteomes" id="UP000653305">
    <property type="component" value="Unassembled WGS sequence"/>
</dbReference>
<dbReference type="GO" id="GO:0141221">
    <property type="term" value="F:histone deacetylase activity, hydrolytic mechanism"/>
    <property type="evidence" value="ECO:0007669"/>
    <property type="project" value="UniProtKB-EC"/>
</dbReference>
<comment type="catalytic activity">
    <reaction evidence="13">
        <text>N(6)-acetyl-L-lysyl-[histone] + H2O = L-lysyl-[histone] + acetate</text>
        <dbReference type="Rhea" id="RHEA:58196"/>
        <dbReference type="Rhea" id="RHEA-COMP:9845"/>
        <dbReference type="Rhea" id="RHEA-COMP:11338"/>
        <dbReference type="ChEBI" id="CHEBI:15377"/>
        <dbReference type="ChEBI" id="CHEBI:29969"/>
        <dbReference type="ChEBI" id="CHEBI:30089"/>
        <dbReference type="ChEBI" id="CHEBI:61930"/>
        <dbReference type="EC" id="3.5.1.98"/>
    </reaction>
    <physiologicalReaction direction="left-to-right" evidence="13">
        <dbReference type="Rhea" id="RHEA:58197"/>
    </physiologicalReaction>
</comment>
<proteinExistence type="inferred from homology"/>
<dbReference type="PANTHER" id="PTHR10625:SF25">
    <property type="entry name" value="HISTONE DEACETYLASE 18-RELATED"/>
    <property type="match status" value="1"/>
</dbReference>
<dbReference type="Gene3D" id="3.40.800.20">
    <property type="entry name" value="Histone deacetylase domain"/>
    <property type="match status" value="1"/>
</dbReference>
<evidence type="ECO:0000256" key="5">
    <source>
        <dbReference type="ARBA" id="ARBA00022491"/>
    </source>
</evidence>
<evidence type="ECO:0000256" key="9">
    <source>
        <dbReference type="ARBA" id="ARBA00022853"/>
    </source>
</evidence>
<reference evidence="15" key="1">
    <citation type="submission" date="2020-07" db="EMBL/GenBank/DDBJ databases">
        <title>Ethylene signaling mediates host invasion by parasitic plants.</title>
        <authorList>
            <person name="Yoshida S."/>
        </authorList>
    </citation>
    <scope>NUCLEOTIDE SEQUENCE</scope>
    <source>
        <strain evidence="15">Okayama</strain>
    </source>
</reference>
<dbReference type="GO" id="GO:0040029">
    <property type="term" value="P:epigenetic regulation of gene expression"/>
    <property type="evidence" value="ECO:0007669"/>
    <property type="project" value="TreeGrafter"/>
</dbReference>
<evidence type="ECO:0000256" key="4">
    <source>
        <dbReference type="ARBA" id="ARBA00012111"/>
    </source>
</evidence>
<evidence type="ECO:0000256" key="10">
    <source>
        <dbReference type="ARBA" id="ARBA00023015"/>
    </source>
</evidence>
<dbReference type="GO" id="GO:0005737">
    <property type="term" value="C:cytoplasm"/>
    <property type="evidence" value="ECO:0007669"/>
    <property type="project" value="UniProtKB-ARBA"/>
</dbReference>
<evidence type="ECO:0000256" key="12">
    <source>
        <dbReference type="ARBA" id="ARBA00023242"/>
    </source>
</evidence>
<sequence>MGKINKSPPKRRRVGLLYDERMCGHKNPGKGHHPENPDRILAVWDKLNQSGIAKRCVVLDAKEAEDDELALVHTKEHIDLIKTISSRNSKTMRKSAKKFNSIYFDKGSSKAAYLAAGSVIEAAEKVANGELDSAFAIVRPPGHHAEEDEPMGFCLYNNVAIAASFLLNERPELGVKKILIVDWDVHHGNSTQKMFYQDPRVLFFSVHRHDSGNFYPFSDDGSYGMIGEGPGAGYNINVPWENDMCGDADYLAVWDHILIPVAEEFDPDMIIISAGFDAVIDDPIGGCCVSPNGFSIMLHKLMGFAKGKIVMALEGGYNPSQLANSVQACIEVLLEEKPLIRSLEDRPLESTWCVIQAVVQALCVYWPVLAAKSPDKVISSTPYQTGVDIGGGHVLEEVSRHTSSLQTEFPDNSFDLDCNIENDDEASMVEFRLETRTNWSHEVERDSSNAFEGSENEGQSIAADGAWELAKADPEGEQDLSGEDDEQFNQLQIRYGNWCRRRSSRSRDLASWVAWHEEEDWVFEFTEATSVEEAMDANKFQDILRRKRRELIQYKELGSKGKEAAIGNEVLSLGRKDDLESAQACEYASQENNSADLSPTGSHDESLTKMDMLFSVVYMNGAQHDVHATCSDATEMTSKDEVAYLRKKNKQLKAANDRVEKALDHEISTGEKFLDSEFGKEWLKKAQNDAIDEFKKSKAFYKEISDAVSHIHDEAMKNFLQRFRERTLLGGDF</sequence>
<evidence type="ECO:0000259" key="14">
    <source>
        <dbReference type="Pfam" id="PF00850"/>
    </source>
</evidence>
<dbReference type="GO" id="GO:0050793">
    <property type="term" value="P:regulation of developmental process"/>
    <property type="evidence" value="ECO:0007669"/>
    <property type="project" value="UniProtKB-ARBA"/>
</dbReference>
<keyword evidence="12" id="KW-0539">Nucleus</keyword>
<evidence type="ECO:0000256" key="7">
    <source>
        <dbReference type="ARBA" id="ARBA00022801"/>
    </source>
</evidence>
<dbReference type="GO" id="GO:0000118">
    <property type="term" value="C:histone deacetylase complex"/>
    <property type="evidence" value="ECO:0007669"/>
    <property type="project" value="TreeGrafter"/>
</dbReference>
<dbReference type="OrthoDB" id="424012at2759"/>
<evidence type="ECO:0000256" key="1">
    <source>
        <dbReference type="ARBA" id="ARBA00001947"/>
    </source>
</evidence>
<comment type="cofactor">
    <cofactor evidence="1">
        <name>Zn(2+)</name>
        <dbReference type="ChEBI" id="CHEBI:29105"/>
    </cofactor>
</comment>
<organism evidence="15 16">
    <name type="scientific">Phtheirospermum japonicum</name>
    <dbReference type="NCBI Taxonomy" id="374723"/>
    <lineage>
        <taxon>Eukaryota</taxon>
        <taxon>Viridiplantae</taxon>
        <taxon>Streptophyta</taxon>
        <taxon>Embryophyta</taxon>
        <taxon>Tracheophyta</taxon>
        <taxon>Spermatophyta</taxon>
        <taxon>Magnoliopsida</taxon>
        <taxon>eudicotyledons</taxon>
        <taxon>Gunneridae</taxon>
        <taxon>Pentapetalae</taxon>
        <taxon>asterids</taxon>
        <taxon>lamiids</taxon>
        <taxon>Lamiales</taxon>
        <taxon>Orobanchaceae</taxon>
        <taxon>Orobanchaceae incertae sedis</taxon>
        <taxon>Phtheirospermum</taxon>
    </lineage>
</organism>
<evidence type="ECO:0000256" key="13">
    <source>
        <dbReference type="ARBA" id="ARBA00049416"/>
    </source>
</evidence>
<dbReference type="GO" id="GO:0046872">
    <property type="term" value="F:metal ion binding"/>
    <property type="evidence" value="ECO:0007669"/>
    <property type="project" value="UniProtKB-KW"/>
</dbReference>
<keyword evidence="7" id="KW-0378">Hydrolase</keyword>
<comment type="caution">
    <text evidence="15">The sequence shown here is derived from an EMBL/GenBank/DDBJ whole genome shotgun (WGS) entry which is preliminary data.</text>
</comment>
<evidence type="ECO:0000256" key="11">
    <source>
        <dbReference type="ARBA" id="ARBA00023163"/>
    </source>
</evidence>
<dbReference type="EC" id="3.5.1.98" evidence="4"/>
<dbReference type="InterPro" id="IPR023801">
    <property type="entry name" value="His_deacetylse_dom"/>
</dbReference>
<dbReference type="Pfam" id="PF00850">
    <property type="entry name" value="Hist_deacetyl"/>
    <property type="match status" value="1"/>
</dbReference>
<keyword evidence="16" id="KW-1185">Reference proteome</keyword>
<gene>
    <name evidence="15" type="ORF">PHJA_001317500</name>
</gene>
<keyword evidence="8" id="KW-0862">Zinc</keyword>
<comment type="similarity">
    <text evidence="3">Belongs to the histone deacetylase family. HD type 2 subfamily.</text>
</comment>
<evidence type="ECO:0000256" key="3">
    <source>
        <dbReference type="ARBA" id="ARBA00007738"/>
    </source>
</evidence>
<evidence type="ECO:0000256" key="6">
    <source>
        <dbReference type="ARBA" id="ARBA00022723"/>
    </source>
</evidence>
<protein>
    <recommendedName>
        <fullName evidence="4">histone deacetylase</fullName>
        <ecNumber evidence="4">3.5.1.98</ecNumber>
    </recommendedName>
</protein>
<keyword evidence="10" id="KW-0805">Transcription regulation</keyword>
<dbReference type="SUPFAM" id="SSF52768">
    <property type="entry name" value="Arginase/deacetylase"/>
    <property type="match status" value="1"/>
</dbReference>
<keyword evidence="5" id="KW-0678">Repressor</keyword>
<dbReference type="AlphaFoldDB" id="A0A830C940"/>
<dbReference type="InterPro" id="IPR000286">
    <property type="entry name" value="HDACs"/>
</dbReference>
<evidence type="ECO:0000256" key="8">
    <source>
        <dbReference type="ARBA" id="ARBA00022833"/>
    </source>
</evidence>
<comment type="subcellular location">
    <subcellularLocation>
        <location evidence="2">Nucleus</location>
    </subcellularLocation>
</comment>
<dbReference type="PRINTS" id="PR01270">
    <property type="entry name" value="HDASUPER"/>
</dbReference>
<name>A0A830C940_9LAMI</name>
<dbReference type="FunFam" id="3.40.800.20:FF:000014">
    <property type="entry name" value="Histone deacetylase 15"/>
    <property type="match status" value="1"/>
</dbReference>
<dbReference type="EMBL" id="BMAC01000253">
    <property type="protein sequence ID" value="GFP91735.1"/>
    <property type="molecule type" value="Genomic_DNA"/>
</dbReference>
<keyword evidence="11" id="KW-0804">Transcription</keyword>
<keyword evidence="6" id="KW-0479">Metal-binding</keyword>
<dbReference type="PANTHER" id="PTHR10625">
    <property type="entry name" value="HISTONE DEACETYLASE HDAC1-RELATED"/>
    <property type="match status" value="1"/>
</dbReference>
<evidence type="ECO:0000313" key="15">
    <source>
        <dbReference type="EMBL" id="GFP91735.1"/>
    </source>
</evidence>
<feature type="domain" description="Histone deacetylase" evidence="14">
    <location>
        <begin position="33"/>
        <end position="333"/>
    </location>
</feature>
<evidence type="ECO:0000313" key="16">
    <source>
        <dbReference type="Proteomes" id="UP000653305"/>
    </source>
</evidence>
<dbReference type="InterPro" id="IPR037138">
    <property type="entry name" value="His_deacetylse_dom_sf"/>
</dbReference>
<accession>A0A830C940</accession>
<evidence type="ECO:0000256" key="2">
    <source>
        <dbReference type="ARBA" id="ARBA00004123"/>
    </source>
</evidence>